<name>A0A8S2I900_9BILA</name>
<feature type="transmembrane region" description="Helical" evidence="5">
    <location>
        <begin position="424"/>
        <end position="446"/>
    </location>
</feature>
<dbReference type="AlphaFoldDB" id="A0A8S2I900"/>
<evidence type="ECO:0000313" key="8">
    <source>
        <dbReference type="EMBL" id="CAF0947748.1"/>
    </source>
</evidence>
<evidence type="ECO:0000256" key="6">
    <source>
        <dbReference type="SAM" id="SignalP"/>
    </source>
</evidence>
<keyword evidence="4 5" id="KW-0472">Membrane</keyword>
<feature type="transmembrane region" description="Helical" evidence="5">
    <location>
        <begin position="649"/>
        <end position="671"/>
    </location>
</feature>
<dbReference type="InterPro" id="IPR053231">
    <property type="entry name" value="GPCR_LN-TM7"/>
</dbReference>
<dbReference type="GO" id="GO:0007166">
    <property type="term" value="P:cell surface receptor signaling pathway"/>
    <property type="evidence" value="ECO:0007669"/>
    <property type="project" value="InterPro"/>
</dbReference>
<dbReference type="Pfam" id="PF00002">
    <property type="entry name" value="7tm_2"/>
    <property type="match status" value="1"/>
</dbReference>
<feature type="domain" description="G-protein coupled receptors family 2 profile 2" evidence="7">
    <location>
        <begin position="422"/>
        <end position="673"/>
    </location>
</feature>
<evidence type="ECO:0000256" key="5">
    <source>
        <dbReference type="SAM" id="Phobius"/>
    </source>
</evidence>
<dbReference type="CDD" id="cd15039">
    <property type="entry name" value="7tmB3_Methuselah-like"/>
    <property type="match status" value="1"/>
</dbReference>
<dbReference type="InterPro" id="IPR000832">
    <property type="entry name" value="GPCR_2_secretin-like"/>
</dbReference>
<sequence length="721" mass="83089">MSTIVFILILTSNFQLTILQSCSRRDECTIDDIGRSISIFNETLYFQSRNCFCDDLCLIYNDCCQNIRTINSSINISNYECVDFLSSTSSVNVDYPTISIWMTVTCLPNYIGTKADKQCQSYRTKTLSDDPTLFIPVTSTQTNITYRNYYCAYCNNDIHSSILWSYKPLCKANVNIDIDKFMVNTTENFKNLINLTQNCMKTIHYPMLDDSKFIPLVSIRPCKQFIQNTCIKNSSLAFMCNSINAYRYLNVTKTNRFITYRNEYCLMCDQNSTLINNNSNICNDPFQRLAIIPTYLIRHYPIAVLFDPDLLRKRTHYSTKYPCNDKNKLYDIFTNDCSTMYDIDQEIINAMKCQEPVRISKNSVIELNNGSILLIKNLSILLDRADYLYETSDILIFCGEKYKNSIFNHTLDKTILLFPFYRTALSLICTIISLTSLVLFIILYSLVPSLHSIPGKCLLLLVICLFIAQLLFTTTADLIKYSKFCVLFGIIVHYFYLTTFAWLTAISFDVWITFSKMIVKDSDLSVKRFFYYNVFVWTFSGVWVFISAMLHFINYSNSFSPKYGKIYCLISERNATITFFLIPIGCLLVTIACLFAISIYNIRKANKISKFARNVSNNDIRLTLYIRLASLMGSNWFLLALSLALGYEWMWIIFECVNSMPGVYVCFGFLCNKRLFKSLRLTLCDFKSKAQSSLRGKTLSSSSTTKTTTNLTTKLSSLPTT</sequence>
<feature type="transmembrane region" description="Helical" evidence="5">
    <location>
        <begin position="622"/>
        <end position="643"/>
    </location>
</feature>
<dbReference type="EMBL" id="CAJOBA010004734">
    <property type="protein sequence ID" value="CAF3722194.1"/>
    <property type="molecule type" value="Genomic_DNA"/>
</dbReference>
<dbReference type="Gene3D" id="1.20.1070.10">
    <property type="entry name" value="Rhodopsin 7-helix transmembrane proteins"/>
    <property type="match status" value="1"/>
</dbReference>
<dbReference type="EMBL" id="CAJNOK010004729">
    <property type="protein sequence ID" value="CAF0947748.1"/>
    <property type="molecule type" value="Genomic_DNA"/>
</dbReference>
<protein>
    <recommendedName>
        <fullName evidence="7">G-protein coupled receptors family 2 profile 2 domain-containing protein</fullName>
    </recommendedName>
</protein>
<dbReference type="PANTHER" id="PTHR45902">
    <property type="entry name" value="LATROPHILIN RECEPTOR-LIKE PROTEIN A"/>
    <property type="match status" value="1"/>
</dbReference>
<evidence type="ECO:0000259" key="7">
    <source>
        <dbReference type="PROSITE" id="PS50261"/>
    </source>
</evidence>
<evidence type="ECO:0000256" key="3">
    <source>
        <dbReference type="ARBA" id="ARBA00022989"/>
    </source>
</evidence>
<evidence type="ECO:0000256" key="4">
    <source>
        <dbReference type="ARBA" id="ARBA00023136"/>
    </source>
</evidence>
<dbReference type="GO" id="GO:0016020">
    <property type="term" value="C:membrane"/>
    <property type="evidence" value="ECO:0007669"/>
    <property type="project" value="UniProtKB-SubCell"/>
</dbReference>
<gene>
    <name evidence="8" type="ORF">OVA965_LOCUS11985</name>
    <name evidence="9" type="ORF">TMI583_LOCUS11989</name>
</gene>
<evidence type="ECO:0000256" key="1">
    <source>
        <dbReference type="ARBA" id="ARBA00004141"/>
    </source>
</evidence>
<dbReference type="Proteomes" id="UP000677228">
    <property type="component" value="Unassembled WGS sequence"/>
</dbReference>
<dbReference type="SUPFAM" id="SSF81321">
    <property type="entry name" value="Family A G protein-coupled receptor-like"/>
    <property type="match status" value="1"/>
</dbReference>
<proteinExistence type="predicted"/>
<comment type="caution">
    <text evidence="9">The sequence shown here is derived from an EMBL/GenBank/DDBJ whole genome shotgun (WGS) entry which is preliminary data.</text>
</comment>
<dbReference type="PANTHER" id="PTHR45902:SF1">
    <property type="entry name" value="LATROPHILIN RECEPTOR-LIKE PROTEIN A"/>
    <property type="match status" value="1"/>
</dbReference>
<comment type="subcellular location">
    <subcellularLocation>
        <location evidence="1">Membrane</location>
        <topology evidence="1">Multi-pass membrane protein</topology>
    </subcellularLocation>
</comment>
<keyword evidence="3 5" id="KW-1133">Transmembrane helix</keyword>
<evidence type="ECO:0000313" key="9">
    <source>
        <dbReference type="EMBL" id="CAF3722194.1"/>
    </source>
</evidence>
<feature type="transmembrane region" description="Helical" evidence="5">
    <location>
        <begin position="491"/>
        <end position="514"/>
    </location>
</feature>
<dbReference type="Proteomes" id="UP000682733">
    <property type="component" value="Unassembled WGS sequence"/>
</dbReference>
<feature type="transmembrane region" description="Helical" evidence="5">
    <location>
        <begin position="458"/>
        <end position="479"/>
    </location>
</feature>
<dbReference type="InterPro" id="IPR017981">
    <property type="entry name" value="GPCR_2-like_7TM"/>
</dbReference>
<feature type="chain" id="PRO_5035707418" description="G-protein coupled receptors family 2 profile 2 domain-containing protein" evidence="6">
    <location>
        <begin position="20"/>
        <end position="721"/>
    </location>
</feature>
<feature type="transmembrane region" description="Helical" evidence="5">
    <location>
        <begin position="534"/>
        <end position="555"/>
    </location>
</feature>
<feature type="signal peptide" evidence="6">
    <location>
        <begin position="1"/>
        <end position="19"/>
    </location>
</feature>
<evidence type="ECO:0000256" key="2">
    <source>
        <dbReference type="ARBA" id="ARBA00022692"/>
    </source>
</evidence>
<reference evidence="9" key="1">
    <citation type="submission" date="2021-02" db="EMBL/GenBank/DDBJ databases">
        <authorList>
            <person name="Nowell W R."/>
        </authorList>
    </citation>
    <scope>NUCLEOTIDE SEQUENCE</scope>
</reference>
<evidence type="ECO:0000313" key="10">
    <source>
        <dbReference type="Proteomes" id="UP000682733"/>
    </source>
</evidence>
<organism evidence="9 10">
    <name type="scientific">Didymodactylos carnosus</name>
    <dbReference type="NCBI Taxonomy" id="1234261"/>
    <lineage>
        <taxon>Eukaryota</taxon>
        <taxon>Metazoa</taxon>
        <taxon>Spiralia</taxon>
        <taxon>Gnathifera</taxon>
        <taxon>Rotifera</taxon>
        <taxon>Eurotatoria</taxon>
        <taxon>Bdelloidea</taxon>
        <taxon>Philodinida</taxon>
        <taxon>Philodinidae</taxon>
        <taxon>Didymodactylos</taxon>
    </lineage>
</organism>
<keyword evidence="6" id="KW-0732">Signal</keyword>
<dbReference type="GO" id="GO:0004930">
    <property type="term" value="F:G protein-coupled receptor activity"/>
    <property type="evidence" value="ECO:0007669"/>
    <property type="project" value="InterPro"/>
</dbReference>
<accession>A0A8S2I900</accession>
<keyword evidence="2 5" id="KW-0812">Transmembrane</keyword>
<feature type="transmembrane region" description="Helical" evidence="5">
    <location>
        <begin position="575"/>
        <end position="602"/>
    </location>
</feature>
<dbReference type="PROSITE" id="PS50261">
    <property type="entry name" value="G_PROTEIN_RECEP_F2_4"/>
    <property type="match status" value="1"/>
</dbReference>